<comment type="caution">
    <text evidence="2">The sequence shown here is derived from an EMBL/GenBank/DDBJ whole genome shotgun (WGS) entry which is preliminary data.</text>
</comment>
<dbReference type="CDD" id="cd00038">
    <property type="entry name" value="CAP_ED"/>
    <property type="match status" value="1"/>
</dbReference>
<keyword evidence="3" id="KW-1185">Reference proteome</keyword>
<gene>
    <name evidence="2" type="ORF">KTO63_00720</name>
</gene>
<dbReference type="Pfam" id="PF00027">
    <property type="entry name" value="cNMP_binding"/>
    <property type="match status" value="1"/>
</dbReference>
<protein>
    <submittedName>
        <fullName evidence="2">Crp/Fnr family transcriptional regulator</fullName>
    </submittedName>
</protein>
<accession>A0A9E2S5H5</accession>
<evidence type="ECO:0000313" key="2">
    <source>
        <dbReference type="EMBL" id="MBV4355648.1"/>
    </source>
</evidence>
<feature type="domain" description="Cyclic nucleotide-binding" evidence="1">
    <location>
        <begin position="11"/>
        <end position="123"/>
    </location>
</feature>
<organism evidence="2 3">
    <name type="scientific">Pinibacter aurantiacus</name>
    <dbReference type="NCBI Taxonomy" id="2851599"/>
    <lineage>
        <taxon>Bacteria</taxon>
        <taxon>Pseudomonadati</taxon>
        <taxon>Bacteroidota</taxon>
        <taxon>Chitinophagia</taxon>
        <taxon>Chitinophagales</taxon>
        <taxon>Chitinophagaceae</taxon>
        <taxon>Pinibacter</taxon>
    </lineage>
</organism>
<evidence type="ECO:0000313" key="3">
    <source>
        <dbReference type="Proteomes" id="UP000812270"/>
    </source>
</evidence>
<dbReference type="InterPro" id="IPR000595">
    <property type="entry name" value="cNMP-bd_dom"/>
</dbReference>
<sequence length="190" mass="22310">MPAAFIDHVRKFVPLNDAEASILLEFVEVATVKKKELLVKEGRVCTGNYFVLKGCLRSYFLNEAKAEQITQFAIENWWLSDYMSYETGKPASFSIQAIEPTEVLIVRRDMQDEMFQKLPQMERYFRIIIQKAYAASQMRIRYIYGMTGKERYLHFSNLFPEFIQRIPQYMLASYLGFSAEFLSKIRAGKY</sequence>
<name>A0A9E2S5H5_9BACT</name>
<proteinExistence type="predicted"/>
<dbReference type="EMBL" id="JAHSPG010000001">
    <property type="protein sequence ID" value="MBV4355648.1"/>
    <property type="molecule type" value="Genomic_DNA"/>
</dbReference>
<dbReference type="RefSeq" id="WP_217789199.1">
    <property type="nucleotide sequence ID" value="NZ_JAHSPG010000001.1"/>
</dbReference>
<reference evidence="2" key="1">
    <citation type="submission" date="2021-06" db="EMBL/GenBank/DDBJ databases">
        <authorList>
            <person name="Huq M.A."/>
        </authorList>
    </citation>
    <scope>NUCLEOTIDE SEQUENCE</scope>
    <source>
        <strain evidence="2">MAH-26</strain>
    </source>
</reference>
<dbReference type="PROSITE" id="PS50042">
    <property type="entry name" value="CNMP_BINDING_3"/>
    <property type="match status" value="1"/>
</dbReference>
<dbReference type="AlphaFoldDB" id="A0A9E2S5H5"/>
<dbReference type="Proteomes" id="UP000812270">
    <property type="component" value="Unassembled WGS sequence"/>
</dbReference>
<evidence type="ECO:0000259" key="1">
    <source>
        <dbReference type="PROSITE" id="PS50042"/>
    </source>
</evidence>